<keyword evidence="3" id="KW-1185">Reference proteome</keyword>
<sequence>MSLPLEGITVLDFTQLLSGPSASLRLADLGARVIKVEQKGKGDLSRHLYGESYRVHGESAFYQAINRNKESIELDLKTSKQDIQLVQELIKKADVLLHNFRPQVMERLGLSYEQVKALNPALVYGSISGYGQTGPWSFKPGQDLLVQALSGLVWQTGSDQDGPVPMGLALADMFAGGQLVQGVLAGLVSGEGTLVEVSMLEAMLDFQFEPLTLYYQDGEPVTRGDVNGAHPLVAAPYGLYKTQDGYLVLAMGSILTLGALFESQELLAFDDPSVWYTKRDEIKSVLKALLLTNTTQHWLSILEPADIWCAEVFNWEQLLAHDGFKVLNLLQTVTNAKGEQYQTTRCPIRIDSEVYTNNRAAPLLGENTAKVRAEFTLIEEEVYS</sequence>
<dbReference type="EMBL" id="CP047475">
    <property type="protein sequence ID" value="QIA63567.1"/>
    <property type="molecule type" value="Genomic_DNA"/>
</dbReference>
<gene>
    <name evidence="2" type="ORF">GT360_08575</name>
</gene>
<accession>A0A7Z2T3F1</accession>
<dbReference type="Proteomes" id="UP000464262">
    <property type="component" value="Chromosome 1"/>
</dbReference>
<dbReference type="KEGG" id="vas:GT360_08575"/>
<reference evidence="2 3" key="1">
    <citation type="submission" date="2020-01" db="EMBL/GenBank/DDBJ databases">
        <title>Whole genome and functional gene identification of agarase of Vibrio HN897.</title>
        <authorList>
            <person name="Liu Y."/>
            <person name="Zhao Z."/>
        </authorList>
    </citation>
    <scope>NUCLEOTIDE SEQUENCE [LARGE SCALE GENOMIC DNA]</scope>
    <source>
        <strain evidence="2 3">HN897</strain>
    </source>
</reference>
<dbReference type="Gene3D" id="3.40.50.10540">
    <property type="entry name" value="Crotonobetainyl-coa:carnitine coa-transferase, domain 1"/>
    <property type="match status" value="1"/>
</dbReference>
<dbReference type="PANTHER" id="PTHR48207:SF4">
    <property type="entry name" value="BLL6097 PROTEIN"/>
    <property type="match status" value="1"/>
</dbReference>
<dbReference type="InterPro" id="IPR050483">
    <property type="entry name" value="CoA-transferase_III_domain"/>
</dbReference>
<dbReference type="GO" id="GO:0008410">
    <property type="term" value="F:CoA-transferase activity"/>
    <property type="evidence" value="ECO:0007669"/>
    <property type="project" value="TreeGrafter"/>
</dbReference>
<evidence type="ECO:0000313" key="2">
    <source>
        <dbReference type="EMBL" id="QIA63567.1"/>
    </source>
</evidence>
<dbReference type="SUPFAM" id="SSF89796">
    <property type="entry name" value="CoA-transferase family III (CaiB/BaiF)"/>
    <property type="match status" value="1"/>
</dbReference>
<name>A0A7Z2T3F1_9VIBR</name>
<dbReference type="Pfam" id="PF02515">
    <property type="entry name" value="CoA_transf_3"/>
    <property type="match status" value="1"/>
</dbReference>
<dbReference type="InterPro" id="IPR044855">
    <property type="entry name" value="CoA-Trfase_III_dom3_sf"/>
</dbReference>
<dbReference type="PANTHER" id="PTHR48207">
    <property type="entry name" value="SUCCINATE--HYDROXYMETHYLGLUTARATE COA-TRANSFERASE"/>
    <property type="match status" value="1"/>
</dbReference>
<dbReference type="InterPro" id="IPR003673">
    <property type="entry name" value="CoA-Trfase_fam_III"/>
</dbReference>
<proteinExistence type="predicted"/>
<dbReference type="InterPro" id="IPR023606">
    <property type="entry name" value="CoA-Trfase_III_dom_1_sf"/>
</dbReference>
<dbReference type="AlphaFoldDB" id="A0A7Z2T3F1"/>
<organism evidence="2 3">
    <name type="scientific">Vibrio astriarenae</name>
    <dbReference type="NCBI Taxonomy" id="1481923"/>
    <lineage>
        <taxon>Bacteria</taxon>
        <taxon>Pseudomonadati</taxon>
        <taxon>Pseudomonadota</taxon>
        <taxon>Gammaproteobacteria</taxon>
        <taxon>Vibrionales</taxon>
        <taxon>Vibrionaceae</taxon>
        <taxon>Vibrio</taxon>
    </lineage>
</organism>
<dbReference type="RefSeq" id="WP_164648460.1">
    <property type="nucleotide sequence ID" value="NZ_CP047475.1"/>
</dbReference>
<evidence type="ECO:0000313" key="3">
    <source>
        <dbReference type="Proteomes" id="UP000464262"/>
    </source>
</evidence>
<evidence type="ECO:0000256" key="1">
    <source>
        <dbReference type="ARBA" id="ARBA00022679"/>
    </source>
</evidence>
<dbReference type="Gene3D" id="3.30.1540.10">
    <property type="entry name" value="formyl-coa transferase, domain 3"/>
    <property type="match status" value="1"/>
</dbReference>
<protein>
    <submittedName>
        <fullName evidence="2">CoA transferase</fullName>
    </submittedName>
</protein>
<keyword evidence="1 2" id="KW-0808">Transferase</keyword>